<keyword evidence="8" id="KW-1160">Virus entry into host cell</keyword>
<dbReference type="CDD" id="cd01189">
    <property type="entry name" value="INT_ICEBs1_C_like"/>
    <property type="match status" value="1"/>
</dbReference>
<dbReference type="InterPro" id="IPR013762">
    <property type="entry name" value="Integrase-like_cat_sf"/>
</dbReference>
<dbReference type="GO" id="GO:0075713">
    <property type="term" value="P:establishment of integrated proviral latency"/>
    <property type="evidence" value="ECO:0007669"/>
    <property type="project" value="UniProtKB-KW"/>
</dbReference>
<evidence type="ECO:0000259" key="10">
    <source>
        <dbReference type="PROSITE" id="PS51898"/>
    </source>
</evidence>
<dbReference type="PANTHER" id="PTHR30349:SF64">
    <property type="entry name" value="PROPHAGE INTEGRASE INTD-RELATED"/>
    <property type="match status" value="1"/>
</dbReference>
<dbReference type="PROSITE" id="PS51900">
    <property type="entry name" value="CB"/>
    <property type="match status" value="1"/>
</dbReference>
<evidence type="ECO:0000313" key="12">
    <source>
        <dbReference type="EMBL" id="ASN70186.1"/>
    </source>
</evidence>
<feature type="domain" description="Tyr recombinase" evidence="10">
    <location>
        <begin position="172"/>
        <end position="372"/>
    </location>
</feature>
<dbReference type="SUPFAM" id="SSF56349">
    <property type="entry name" value="DNA breaking-rejoining enzymes"/>
    <property type="match status" value="1"/>
</dbReference>
<dbReference type="GO" id="GO:0006310">
    <property type="term" value="P:DNA recombination"/>
    <property type="evidence" value="ECO:0007669"/>
    <property type="project" value="UniProtKB-KW"/>
</dbReference>
<evidence type="ECO:0000256" key="3">
    <source>
        <dbReference type="ARBA" id="ARBA00022679"/>
    </source>
</evidence>
<dbReference type="Pfam" id="PF14659">
    <property type="entry name" value="Phage_int_SAM_3"/>
    <property type="match status" value="1"/>
</dbReference>
<evidence type="ECO:0000259" key="11">
    <source>
        <dbReference type="PROSITE" id="PS51900"/>
    </source>
</evidence>
<dbReference type="GO" id="GO:0016787">
    <property type="term" value="F:hydrolase activity"/>
    <property type="evidence" value="ECO:0007669"/>
    <property type="project" value="UniProtKB-KW"/>
</dbReference>
<keyword evidence="5" id="KW-0229">DNA integration</keyword>
<dbReference type="GO" id="GO:0016740">
    <property type="term" value="F:transferase activity"/>
    <property type="evidence" value="ECO:0007669"/>
    <property type="project" value="UniProtKB-KW"/>
</dbReference>
<dbReference type="InterPro" id="IPR050090">
    <property type="entry name" value="Tyrosine_recombinase_XerCD"/>
</dbReference>
<dbReference type="InterPro" id="IPR044068">
    <property type="entry name" value="CB"/>
</dbReference>
<evidence type="ECO:0000256" key="9">
    <source>
        <dbReference type="PROSITE-ProRule" id="PRU01248"/>
    </source>
</evidence>
<evidence type="ECO:0000256" key="4">
    <source>
        <dbReference type="ARBA" id="ARBA00022801"/>
    </source>
</evidence>
<dbReference type="Gene3D" id="1.10.150.130">
    <property type="match status" value="1"/>
</dbReference>
<proteinExistence type="inferred from homology"/>
<keyword evidence="6 9" id="KW-0238">DNA-binding</keyword>
<feature type="domain" description="Core-binding (CB)" evidence="11">
    <location>
        <begin position="68"/>
        <end position="151"/>
    </location>
</feature>
<dbReference type="PANTHER" id="PTHR30349">
    <property type="entry name" value="PHAGE INTEGRASE-RELATED"/>
    <property type="match status" value="1"/>
</dbReference>
<keyword evidence="7" id="KW-0233">DNA recombination</keyword>
<organism evidence="12">
    <name type="scientific">uncultured Caudovirales phage</name>
    <dbReference type="NCBI Taxonomy" id="2100421"/>
    <lineage>
        <taxon>Viruses</taxon>
        <taxon>Duplodnaviria</taxon>
        <taxon>Heunggongvirae</taxon>
        <taxon>Uroviricota</taxon>
        <taxon>Caudoviricetes</taxon>
        <taxon>Peduoviridae</taxon>
        <taxon>Maltschvirus</taxon>
        <taxon>Maltschvirus maltsch</taxon>
    </lineage>
</organism>
<dbReference type="InterPro" id="IPR028259">
    <property type="entry name" value="AP2-like_int_N"/>
</dbReference>
<protein>
    <recommendedName>
        <fullName evidence="2">Integrase</fullName>
    </recommendedName>
</protein>
<dbReference type="InterPro" id="IPR004107">
    <property type="entry name" value="Integrase_SAM-like_N"/>
</dbReference>
<dbReference type="EMBL" id="MF417903">
    <property type="protein sequence ID" value="ASN70186.1"/>
    <property type="molecule type" value="Genomic_DNA"/>
</dbReference>
<comment type="similarity">
    <text evidence="1">Belongs to the 'phage' integrase family.</text>
</comment>
<dbReference type="PROSITE" id="PS51898">
    <property type="entry name" value="TYR_RECOMBINASE"/>
    <property type="match status" value="1"/>
</dbReference>
<evidence type="ECO:0000256" key="5">
    <source>
        <dbReference type="ARBA" id="ARBA00022908"/>
    </source>
</evidence>
<keyword evidence="3" id="KW-0808">Transferase</keyword>
<name>A0A2H4JCB7_9CAUD</name>
<sequence>MAYFRKVPAKNKKGYTYSFTIELGKDPITGKRKQVTRRGFETKKEAEVVANEIENQINKNTFILDSNVLLSSHIEKWLDLIAKRKVKETTFKNYRRVVKNKIIPLLGHFKLNEIKPAHIEHFIAKLLDEGLSERYIEYIFAVLYGSMEKAVDWELINKNPLDKVKVPRGRRRKYVTWTREEVNKFLNVAKFVTAPVYHAIFTTALYTGMRRGELLGLKWEDVDFDAGTIHVRRNLIYDDEGFRFGTLKTESSERDITIEDYLVECLKSYRIKQLEVKMSLGKLYDDQDLVFARQDGRPIYPRTLTENFNRATKEATLPKIRIHDCRHTHATLLLEAGVSLKEVQERLGHSSIKMTGDIYAHVTPKIKARTAQKFGDYMKLEG</sequence>
<evidence type="ECO:0000256" key="2">
    <source>
        <dbReference type="ARBA" id="ARBA00016082"/>
    </source>
</evidence>
<evidence type="ECO:0000256" key="6">
    <source>
        <dbReference type="ARBA" id="ARBA00023125"/>
    </source>
</evidence>
<evidence type="ECO:0000256" key="8">
    <source>
        <dbReference type="ARBA" id="ARBA00023195"/>
    </source>
</evidence>
<dbReference type="GO" id="GO:0003677">
    <property type="term" value="F:DNA binding"/>
    <property type="evidence" value="ECO:0007669"/>
    <property type="project" value="UniProtKB-UniRule"/>
</dbReference>
<reference evidence="12" key="1">
    <citation type="submission" date="2017-06" db="EMBL/GenBank/DDBJ databases">
        <title>Novel phages from South African skin metaviromes.</title>
        <authorList>
            <person name="van Zyl L.J."/>
            <person name="Abrahams Y."/>
            <person name="Stander E.A."/>
            <person name="Kirby B.M."/>
            <person name="Clavaud C."/>
            <person name="Farcet C."/>
            <person name="Breton L."/>
            <person name="Trindade M.I."/>
        </authorList>
    </citation>
    <scope>NUCLEOTIDE SEQUENCE</scope>
</reference>
<accession>A0A2H4JCB7</accession>
<gene>
    <name evidence="12" type="ORF">10F3_1</name>
</gene>
<dbReference type="Pfam" id="PF00589">
    <property type="entry name" value="Phage_integrase"/>
    <property type="match status" value="1"/>
</dbReference>
<keyword evidence="4" id="KW-0378">Hydrolase</keyword>
<dbReference type="GO" id="GO:0015074">
    <property type="term" value="P:DNA integration"/>
    <property type="evidence" value="ECO:0007669"/>
    <property type="project" value="UniProtKB-KW"/>
</dbReference>
<dbReference type="Pfam" id="PF14657">
    <property type="entry name" value="Arm-DNA-bind_4"/>
    <property type="match status" value="1"/>
</dbReference>
<evidence type="ECO:0000256" key="1">
    <source>
        <dbReference type="ARBA" id="ARBA00008857"/>
    </source>
</evidence>
<dbReference type="InterPro" id="IPR010998">
    <property type="entry name" value="Integrase_recombinase_N"/>
</dbReference>
<dbReference type="InterPro" id="IPR002104">
    <property type="entry name" value="Integrase_catalytic"/>
</dbReference>
<dbReference type="GO" id="GO:0044826">
    <property type="term" value="P:viral genome integration into host DNA"/>
    <property type="evidence" value="ECO:0007669"/>
    <property type="project" value="UniProtKB-KW"/>
</dbReference>
<keyword evidence="8" id="KW-1179">Viral genome integration</keyword>
<dbReference type="Gene3D" id="1.10.443.10">
    <property type="entry name" value="Intergrase catalytic core"/>
    <property type="match status" value="1"/>
</dbReference>
<evidence type="ECO:0000256" key="7">
    <source>
        <dbReference type="ARBA" id="ARBA00023172"/>
    </source>
</evidence>
<dbReference type="InterPro" id="IPR011010">
    <property type="entry name" value="DNA_brk_join_enz"/>
</dbReference>